<gene>
    <name evidence="1" type="ORF">SLEP1_g14646</name>
</gene>
<accession>A0AAV5IWE8</accession>
<dbReference type="EMBL" id="BPVZ01000018">
    <property type="protein sequence ID" value="GKV02183.1"/>
    <property type="molecule type" value="Genomic_DNA"/>
</dbReference>
<proteinExistence type="predicted"/>
<evidence type="ECO:0000313" key="2">
    <source>
        <dbReference type="Proteomes" id="UP001054252"/>
    </source>
</evidence>
<comment type="caution">
    <text evidence="1">The sequence shown here is derived from an EMBL/GenBank/DDBJ whole genome shotgun (WGS) entry which is preliminary data.</text>
</comment>
<dbReference type="Proteomes" id="UP001054252">
    <property type="component" value="Unassembled WGS sequence"/>
</dbReference>
<reference evidence="1 2" key="1">
    <citation type="journal article" date="2021" name="Commun. Biol.">
        <title>The genome of Shorea leprosula (Dipterocarpaceae) highlights the ecological relevance of drought in aseasonal tropical rainforests.</title>
        <authorList>
            <person name="Ng K.K.S."/>
            <person name="Kobayashi M.J."/>
            <person name="Fawcett J.A."/>
            <person name="Hatakeyama M."/>
            <person name="Paape T."/>
            <person name="Ng C.H."/>
            <person name="Ang C.C."/>
            <person name="Tnah L.H."/>
            <person name="Lee C.T."/>
            <person name="Nishiyama T."/>
            <person name="Sese J."/>
            <person name="O'Brien M.J."/>
            <person name="Copetti D."/>
            <person name="Mohd Noor M.I."/>
            <person name="Ong R.C."/>
            <person name="Putra M."/>
            <person name="Sireger I.Z."/>
            <person name="Indrioko S."/>
            <person name="Kosugi Y."/>
            <person name="Izuno A."/>
            <person name="Isagi Y."/>
            <person name="Lee S.L."/>
            <person name="Shimizu K.K."/>
        </authorList>
    </citation>
    <scope>NUCLEOTIDE SEQUENCE [LARGE SCALE GENOMIC DNA]</scope>
    <source>
        <strain evidence="1">214</strain>
    </source>
</reference>
<evidence type="ECO:0000313" key="1">
    <source>
        <dbReference type="EMBL" id="GKV02183.1"/>
    </source>
</evidence>
<keyword evidence="2" id="KW-1185">Reference proteome</keyword>
<dbReference type="AlphaFoldDB" id="A0AAV5IWE8"/>
<protein>
    <submittedName>
        <fullName evidence="1">Uncharacterized protein</fullName>
    </submittedName>
</protein>
<sequence>MQWYDLIKCHSEFIVDLSELMGKYRDFYQGTNVIK</sequence>
<organism evidence="1 2">
    <name type="scientific">Rubroshorea leprosula</name>
    <dbReference type="NCBI Taxonomy" id="152421"/>
    <lineage>
        <taxon>Eukaryota</taxon>
        <taxon>Viridiplantae</taxon>
        <taxon>Streptophyta</taxon>
        <taxon>Embryophyta</taxon>
        <taxon>Tracheophyta</taxon>
        <taxon>Spermatophyta</taxon>
        <taxon>Magnoliopsida</taxon>
        <taxon>eudicotyledons</taxon>
        <taxon>Gunneridae</taxon>
        <taxon>Pentapetalae</taxon>
        <taxon>rosids</taxon>
        <taxon>malvids</taxon>
        <taxon>Malvales</taxon>
        <taxon>Dipterocarpaceae</taxon>
        <taxon>Rubroshorea</taxon>
    </lineage>
</organism>
<name>A0AAV5IWE8_9ROSI</name>